<evidence type="ECO:0000313" key="2">
    <source>
        <dbReference type="EMBL" id="MDP9888625.1"/>
    </source>
</evidence>
<feature type="region of interest" description="Disordered" evidence="1">
    <location>
        <begin position="1"/>
        <end position="125"/>
    </location>
</feature>
<proteinExistence type="predicted"/>
<dbReference type="Proteomes" id="UP001226577">
    <property type="component" value="Unassembled WGS sequence"/>
</dbReference>
<gene>
    <name evidence="2" type="ORF">J2X98_002218</name>
</gene>
<comment type="caution">
    <text evidence="2">The sequence shown here is derived from an EMBL/GenBank/DDBJ whole genome shotgun (WGS) entry which is preliminary data.</text>
</comment>
<protein>
    <submittedName>
        <fullName evidence="2">Uncharacterized protein</fullName>
    </submittedName>
</protein>
<dbReference type="EMBL" id="JAUSRE010000010">
    <property type="protein sequence ID" value="MDP9888625.1"/>
    <property type="molecule type" value="Genomic_DNA"/>
</dbReference>
<feature type="region of interest" description="Disordered" evidence="1">
    <location>
        <begin position="139"/>
        <end position="208"/>
    </location>
</feature>
<feature type="compositionally biased region" description="Basic residues" evidence="1">
    <location>
        <begin position="191"/>
        <end position="208"/>
    </location>
</feature>
<name>A0ABT9RV02_9MICC</name>
<accession>A0ABT9RV02</accession>
<reference evidence="2 3" key="1">
    <citation type="submission" date="2023-07" db="EMBL/GenBank/DDBJ databases">
        <title>Sorghum-associated microbial communities from plants grown in Nebraska, USA.</title>
        <authorList>
            <person name="Schachtman D."/>
        </authorList>
    </citation>
    <scope>NUCLEOTIDE SEQUENCE [LARGE SCALE GENOMIC DNA]</scope>
    <source>
        <strain evidence="2 3">CC222</strain>
    </source>
</reference>
<evidence type="ECO:0000313" key="3">
    <source>
        <dbReference type="Proteomes" id="UP001226577"/>
    </source>
</evidence>
<keyword evidence="3" id="KW-1185">Reference proteome</keyword>
<evidence type="ECO:0000256" key="1">
    <source>
        <dbReference type="SAM" id="MobiDB-lite"/>
    </source>
</evidence>
<sequence>MASSGKRTAGTARSAICPLNRGTAQGCDPGPGGRGYLADRSRDIAGHRAGPGRNGGPPDPVPGAGKGLDPVPAGPDRGSHHRRTETAGRFIGPAPSLAVTRHSPRHTNGNTPGTRPRGYRKKPCDWPIPGHGKHWSVVRSAAGCSTKHATAKRPRNSNGPATSTAAQGNENTSSRPANKPWTEHLYSAADRHHKGRRCVRTAHAGSRK</sequence>
<feature type="compositionally biased region" description="Polar residues" evidence="1">
    <location>
        <begin position="156"/>
        <end position="176"/>
    </location>
</feature>
<organism evidence="2 3">
    <name type="scientific">Pseudarthrobacter enclensis</name>
    <dbReference type="NCBI Taxonomy" id="993070"/>
    <lineage>
        <taxon>Bacteria</taxon>
        <taxon>Bacillati</taxon>
        <taxon>Actinomycetota</taxon>
        <taxon>Actinomycetes</taxon>
        <taxon>Micrococcales</taxon>
        <taxon>Micrococcaceae</taxon>
        <taxon>Pseudarthrobacter</taxon>
    </lineage>
</organism>
<feature type="compositionally biased region" description="Basic and acidic residues" evidence="1">
    <location>
        <begin position="37"/>
        <end position="46"/>
    </location>
</feature>